<dbReference type="EMBL" id="KB469313">
    <property type="protein sequence ID" value="EPQ50855.1"/>
    <property type="molecule type" value="Genomic_DNA"/>
</dbReference>
<evidence type="ECO:0000313" key="1">
    <source>
        <dbReference type="EMBL" id="EPQ50855.1"/>
    </source>
</evidence>
<protein>
    <submittedName>
        <fullName evidence="1">Uncharacterized protein</fullName>
    </submittedName>
</protein>
<keyword evidence="2" id="KW-1185">Reference proteome</keyword>
<gene>
    <name evidence="1" type="ORF">GLOTRDRAFT_133600</name>
</gene>
<reference evidence="1 2" key="1">
    <citation type="journal article" date="2012" name="Science">
        <title>The Paleozoic origin of enzymatic lignin decomposition reconstructed from 31 fungal genomes.</title>
        <authorList>
            <person name="Floudas D."/>
            <person name="Binder M."/>
            <person name="Riley R."/>
            <person name="Barry K."/>
            <person name="Blanchette R.A."/>
            <person name="Henrissat B."/>
            <person name="Martinez A.T."/>
            <person name="Otillar R."/>
            <person name="Spatafora J.W."/>
            <person name="Yadav J.S."/>
            <person name="Aerts A."/>
            <person name="Benoit I."/>
            <person name="Boyd A."/>
            <person name="Carlson A."/>
            <person name="Copeland A."/>
            <person name="Coutinho P.M."/>
            <person name="de Vries R.P."/>
            <person name="Ferreira P."/>
            <person name="Findley K."/>
            <person name="Foster B."/>
            <person name="Gaskell J."/>
            <person name="Glotzer D."/>
            <person name="Gorecki P."/>
            <person name="Heitman J."/>
            <person name="Hesse C."/>
            <person name="Hori C."/>
            <person name="Igarashi K."/>
            <person name="Jurgens J.A."/>
            <person name="Kallen N."/>
            <person name="Kersten P."/>
            <person name="Kohler A."/>
            <person name="Kuees U."/>
            <person name="Kumar T.K.A."/>
            <person name="Kuo A."/>
            <person name="LaButti K."/>
            <person name="Larrondo L.F."/>
            <person name="Lindquist E."/>
            <person name="Ling A."/>
            <person name="Lombard V."/>
            <person name="Lucas S."/>
            <person name="Lundell T."/>
            <person name="Martin R."/>
            <person name="McLaughlin D.J."/>
            <person name="Morgenstern I."/>
            <person name="Morin E."/>
            <person name="Murat C."/>
            <person name="Nagy L.G."/>
            <person name="Nolan M."/>
            <person name="Ohm R.A."/>
            <person name="Patyshakuliyeva A."/>
            <person name="Rokas A."/>
            <person name="Ruiz-Duenas F.J."/>
            <person name="Sabat G."/>
            <person name="Salamov A."/>
            <person name="Samejima M."/>
            <person name="Schmutz J."/>
            <person name="Slot J.C."/>
            <person name="St John F."/>
            <person name="Stenlid J."/>
            <person name="Sun H."/>
            <person name="Sun S."/>
            <person name="Syed K."/>
            <person name="Tsang A."/>
            <person name="Wiebenga A."/>
            <person name="Young D."/>
            <person name="Pisabarro A."/>
            <person name="Eastwood D.C."/>
            <person name="Martin F."/>
            <person name="Cullen D."/>
            <person name="Grigoriev I.V."/>
            <person name="Hibbett D.S."/>
        </authorList>
    </citation>
    <scope>NUCLEOTIDE SEQUENCE [LARGE SCALE GENOMIC DNA]</scope>
    <source>
        <strain evidence="1 2">ATCC 11539</strain>
    </source>
</reference>
<dbReference type="RefSeq" id="XP_007870739.1">
    <property type="nucleotide sequence ID" value="XM_007872548.1"/>
</dbReference>
<dbReference type="HOGENOM" id="CLU_2483579_0_0_1"/>
<dbReference type="Proteomes" id="UP000030669">
    <property type="component" value="Unassembled WGS sequence"/>
</dbReference>
<dbReference type="AlphaFoldDB" id="S7R992"/>
<proteinExistence type="predicted"/>
<evidence type="ECO:0000313" key="2">
    <source>
        <dbReference type="Proteomes" id="UP000030669"/>
    </source>
</evidence>
<accession>S7R992</accession>
<name>S7R992_GLOTA</name>
<organism evidence="1 2">
    <name type="scientific">Gloeophyllum trabeum (strain ATCC 11539 / FP-39264 / Madison 617)</name>
    <name type="common">Brown rot fungus</name>
    <dbReference type="NCBI Taxonomy" id="670483"/>
    <lineage>
        <taxon>Eukaryota</taxon>
        <taxon>Fungi</taxon>
        <taxon>Dikarya</taxon>
        <taxon>Basidiomycota</taxon>
        <taxon>Agaricomycotina</taxon>
        <taxon>Agaricomycetes</taxon>
        <taxon>Gloeophyllales</taxon>
        <taxon>Gloeophyllaceae</taxon>
        <taxon>Gloeophyllum</taxon>
    </lineage>
</organism>
<dbReference type="GeneID" id="19302757"/>
<dbReference type="KEGG" id="gtr:GLOTRDRAFT_133600"/>
<sequence length="87" mass="9365">MPPPNLAPLPDHPYLTASALGVGTYGCAGKSLALTELRLARAREEFLERPGIRDCFTVEMLPVRVVLERRGGGGEGGTCLMKERARA</sequence>